<dbReference type="RefSeq" id="WP_267847601.1">
    <property type="nucleotide sequence ID" value="NZ_JAPMXC010000001.1"/>
</dbReference>
<accession>A0ABT3ZN91</accession>
<proteinExistence type="predicted"/>
<protein>
    <submittedName>
        <fullName evidence="1">Uncharacterized protein</fullName>
    </submittedName>
</protein>
<organism evidence="1 2">
    <name type="scientific">Robbsia betulipollinis</name>
    <dbReference type="NCBI Taxonomy" id="2981849"/>
    <lineage>
        <taxon>Bacteria</taxon>
        <taxon>Pseudomonadati</taxon>
        <taxon>Pseudomonadota</taxon>
        <taxon>Betaproteobacteria</taxon>
        <taxon>Burkholderiales</taxon>
        <taxon>Burkholderiaceae</taxon>
        <taxon>Robbsia</taxon>
    </lineage>
</organism>
<evidence type="ECO:0000313" key="1">
    <source>
        <dbReference type="EMBL" id="MCY0387892.1"/>
    </source>
</evidence>
<evidence type="ECO:0000313" key="2">
    <source>
        <dbReference type="Proteomes" id="UP001082899"/>
    </source>
</evidence>
<dbReference type="EMBL" id="JAPMXC010000001">
    <property type="protein sequence ID" value="MCY0387892.1"/>
    <property type="molecule type" value="Genomic_DNA"/>
</dbReference>
<sequence length="218" mass="24484">MLTLETLSDDVMVERLNRIAALNDDVSVSPEIAGLFLARSPRSLERLRSEGAGPPYVQDKHGMSTARNHAVTYRMGDLRRWRDARLLNNPREAAVRNRKGLSFEALLDLQDDEPWFVTHAINGGVETTVVVSHANALTIDELDAYLTDPDISVQWRSTADIMSSVWLDGEKRQALHDLYVDTLQTAIRSSENVQESIRMVDAIDPDIVFQAGDRCRPL</sequence>
<gene>
    <name evidence="1" type="ORF">OVY01_11720</name>
</gene>
<name>A0ABT3ZN91_9BURK</name>
<comment type="caution">
    <text evidence="1">The sequence shown here is derived from an EMBL/GenBank/DDBJ whole genome shotgun (WGS) entry which is preliminary data.</text>
</comment>
<dbReference type="Proteomes" id="UP001082899">
    <property type="component" value="Unassembled WGS sequence"/>
</dbReference>
<keyword evidence="2" id="KW-1185">Reference proteome</keyword>
<reference evidence="1" key="1">
    <citation type="submission" date="2022-11" db="EMBL/GenBank/DDBJ databases">
        <title>Robbsia betulipollinis sp. nov., isolated from pollen of birch (Betula pendula).</title>
        <authorList>
            <person name="Shi H."/>
            <person name="Ambika Manirajan B."/>
            <person name="Ratering S."/>
            <person name="Geissler-Plaum R."/>
            <person name="Schnell S."/>
        </authorList>
    </citation>
    <scope>NUCLEOTIDE SEQUENCE</scope>
    <source>
        <strain evidence="1">Bb-Pol-6</strain>
    </source>
</reference>